<dbReference type="Pfam" id="PF01937">
    <property type="entry name" value="ARMT1-like_dom"/>
    <property type="match status" value="1"/>
</dbReference>
<sequence>MKTDLECVPCIIKQTINTLKISGCSNKLSKKVVSELLQKLENIDYDLSPAANSDIGYIVFREVTGIKDPYYDLKRKYNRLALDIYPKLEKVVDSVKNKLYMAAKVAIAGNVIDFGIDIKKVNTLDFNKIIQDLQNMPLAVDNYDKFRESLKDSINILYITDNAGEIVFDKVFIKELVKLDKKVVLTVKSDPIINDATLEDAVEAKFDNLARVIETGNSNIGINISDSSDAFLEEFKKADLIISKGQGNFETLDETGANIFFLLKAKCEKIARELGVKHSDIVFAESKARTGRESNVGSMNQ</sequence>
<organism evidence="2">
    <name type="scientific">marine sediment metagenome</name>
    <dbReference type="NCBI Taxonomy" id="412755"/>
    <lineage>
        <taxon>unclassified sequences</taxon>
        <taxon>metagenomes</taxon>
        <taxon>ecological metagenomes</taxon>
    </lineage>
</organism>
<dbReference type="InterPro" id="IPR036075">
    <property type="entry name" value="ARMT-1-like_metal-bd_sf"/>
</dbReference>
<feature type="domain" description="Damage-control phosphatase ARMT1-like metal-binding" evidence="1">
    <location>
        <begin position="5"/>
        <end position="281"/>
    </location>
</feature>
<protein>
    <recommendedName>
        <fullName evidence="1">Damage-control phosphatase ARMT1-like metal-binding domain-containing protein</fullName>
    </recommendedName>
</protein>
<dbReference type="InterPro" id="IPR014444">
    <property type="entry name" value="PH1575-like"/>
</dbReference>
<dbReference type="Gene3D" id="1.10.285.20">
    <property type="entry name" value="Uncharacterised protein PF01937, DUF89, domain 2"/>
    <property type="match status" value="1"/>
</dbReference>
<dbReference type="PIRSF" id="PIRSF006593">
    <property type="entry name" value="UCP006593"/>
    <property type="match status" value="1"/>
</dbReference>
<comment type="caution">
    <text evidence="2">The sequence shown here is derived from an EMBL/GenBank/DDBJ whole genome shotgun (WGS) entry which is preliminary data.</text>
</comment>
<gene>
    <name evidence="2" type="ORF">S01H4_06638</name>
</gene>
<dbReference type="Gene3D" id="3.40.50.10880">
    <property type="entry name" value="Uncharacterised protein PF01937, DUF89, domain 3"/>
    <property type="match status" value="1"/>
</dbReference>
<dbReference type="InterPro" id="IPR002791">
    <property type="entry name" value="ARMT1-like_metal-bd"/>
</dbReference>
<evidence type="ECO:0000259" key="1">
    <source>
        <dbReference type="Pfam" id="PF01937"/>
    </source>
</evidence>
<evidence type="ECO:0000313" key="2">
    <source>
        <dbReference type="EMBL" id="GAG56089.1"/>
    </source>
</evidence>
<proteinExistence type="predicted"/>
<dbReference type="SUPFAM" id="SSF111321">
    <property type="entry name" value="AF1104-like"/>
    <property type="match status" value="1"/>
</dbReference>
<name>X0YJ43_9ZZZZ</name>
<dbReference type="EMBL" id="BART01002074">
    <property type="protein sequence ID" value="GAG56089.1"/>
    <property type="molecule type" value="Genomic_DNA"/>
</dbReference>
<reference evidence="2" key="1">
    <citation type="journal article" date="2014" name="Front. Microbiol.">
        <title>High frequency of phylogenetically diverse reductive dehalogenase-homologous genes in deep subseafloor sedimentary metagenomes.</title>
        <authorList>
            <person name="Kawai M."/>
            <person name="Futagami T."/>
            <person name="Toyoda A."/>
            <person name="Takaki Y."/>
            <person name="Nishi S."/>
            <person name="Hori S."/>
            <person name="Arai W."/>
            <person name="Tsubouchi T."/>
            <person name="Morono Y."/>
            <person name="Uchiyama I."/>
            <person name="Ito T."/>
            <person name="Fujiyama A."/>
            <person name="Inagaki F."/>
            <person name="Takami H."/>
        </authorList>
    </citation>
    <scope>NUCLEOTIDE SEQUENCE</scope>
    <source>
        <strain evidence="2">Expedition CK06-06</strain>
    </source>
</reference>
<accession>X0YJ43</accession>
<dbReference type="AlphaFoldDB" id="X0YJ43"/>